<feature type="transmembrane region" description="Helical" evidence="1">
    <location>
        <begin position="74"/>
        <end position="105"/>
    </location>
</feature>
<keyword evidence="1" id="KW-0812">Transmembrane</keyword>
<dbReference type="EMBL" id="MN740486">
    <property type="protein sequence ID" value="QHU29357.1"/>
    <property type="molecule type" value="Genomic_DNA"/>
</dbReference>
<sequence>MTRHCSKLLLIAILIISYRNRNIGRDMDSNFFYMYLLLIFTTTLAFTIIRCIFNNHTLDIFFYPNNKNNILENKVYLIVHIIVNFLLGFIFGFDIIIGMFIKIIIFEIYLHITEHCDILYLSNASNLIVIILISLVSYTFGSILNMAFSKSKI</sequence>
<keyword evidence="1" id="KW-1133">Transmembrane helix</keyword>
<keyword evidence="1" id="KW-0472">Membrane</keyword>
<accession>A0A6C0LFV0</accession>
<dbReference type="AlphaFoldDB" id="A0A6C0LFV0"/>
<reference evidence="2" key="1">
    <citation type="journal article" date="2020" name="Nature">
        <title>Giant virus diversity and host interactions through global metagenomics.</title>
        <authorList>
            <person name="Schulz F."/>
            <person name="Roux S."/>
            <person name="Paez-Espino D."/>
            <person name="Jungbluth S."/>
            <person name="Walsh D.A."/>
            <person name="Denef V.J."/>
            <person name="McMahon K.D."/>
            <person name="Konstantinidis K.T."/>
            <person name="Eloe-Fadrosh E.A."/>
            <person name="Kyrpides N.C."/>
            <person name="Woyke T."/>
        </authorList>
    </citation>
    <scope>NUCLEOTIDE SEQUENCE</scope>
    <source>
        <strain evidence="2">GVMAG-M-3300027804-47</strain>
    </source>
</reference>
<name>A0A6C0LFV0_9ZZZZ</name>
<feature type="transmembrane region" description="Helical" evidence="1">
    <location>
        <begin position="125"/>
        <end position="148"/>
    </location>
</feature>
<feature type="transmembrane region" description="Helical" evidence="1">
    <location>
        <begin position="31"/>
        <end position="53"/>
    </location>
</feature>
<evidence type="ECO:0000256" key="1">
    <source>
        <dbReference type="SAM" id="Phobius"/>
    </source>
</evidence>
<protein>
    <submittedName>
        <fullName evidence="2">Uncharacterized protein</fullName>
    </submittedName>
</protein>
<proteinExistence type="predicted"/>
<organism evidence="2">
    <name type="scientific">viral metagenome</name>
    <dbReference type="NCBI Taxonomy" id="1070528"/>
    <lineage>
        <taxon>unclassified sequences</taxon>
        <taxon>metagenomes</taxon>
        <taxon>organismal metagenomes</taxon>
    </lineage>
</organism>
<evidence type="ECO:0000313" key="2">
    <source>
        <dbReference type="EMBL" id="QHU29357.1"/>
    </source>
</evidence>